<evidence type="ECO:0000313" key="1">
    <source>
        <dbReference type="EMBL" id="RJF92949.1"/>
    </source>
</evidence>
<comment type="caution">
    <text evidence="1">The sequence shown here is derived from an EMBL/GenBank/DDBJ whole genome shotgun (WGS) entry which is preliminary data.</text>
</comment>
<dbReference type="AlphaFoldDB" id="A0A418WNZ8"/>
<evidence type="ECO:0000313" key="2">
    <source>
        <dbReference type="Proteomes" id="UP000286100"/>
    </source>
</evidence>
<dbReference type="Proteomes" id="UP000286100">
    <property type="component" value="Unassembled WGS sequence"/>
</dbReference>
<dbReference type="EMBL" id="QYUM01000002">
    <property type="protein sequence ID" value="RJF92949.1"/>
    <property type="molecule type" value="Genomic_DNA"/>
</dbReference>
<protein>
    <submittedName>
        <fullName evidence="1">Uncharacterized protein</fullName>
    </submittedName>
</protein>
<proteinExistence type="predicted"/>
<organism evidence="1 2">
    <name type="scientific">Sphingomonas cavernae</name>
    <dbReference type="NCBI Taxonomy" id="2320861"/>
    <lineage>
        <taxon>Bacteria</taxon>
        <taxon>Pseudomonadati</taxon>
        <taxon>Pseudomonadota</taxon>
        <taxon>Alphaproteobacteria</taxon>
        <taxon>Sphingomonadales</taxon>
        <taxon>Sphingomonadaceae</taxon>
        <taxon>Sphingomonas</taxon>
    </lineage>
</organism>
<accession>A0A418WNZ8</accession>
<reference evidence="1 2" key="1">
    <citation type="submission" date="2018-09" db="EMBL/GenBank/DDBJ databases">
        <authorList>
            <person name="Zhu H."/>
        </authorList>
    </citation>
    <scope>NUCLEOTIDE SEQUENCE [LARGE SCALE GENOMIC DNA]</scope>
    <source>
        <strain evidence="1 2">K2R01-6</strain>
    </source>
</reference>
<sequence>MAYRAFDEGLFAPVADAPVADAQLGAADPVQNHLPFSALELSVIALSRGETVASLEPPSRIGAFIAALFAIRRANPLADPRLEALRRFAILARTAGDRLADMEVNAFLRAGFNRAQAAWLRSNARAAFFAH</sequence>
<gene>
    <name evidence="1" type="ORF">D3876_00725</name>
</gene>
<dbReference type="RefSeq" id="WP_119759229.1">
    <property type="nucleotide sequence ID" value="NZ_QYUM01000002.1"/>
</dbReference>
<name>A0A418WNZ8_9SPHN</name>
<dbReference type="OrthoDB" id="7449825at2"/>
<keyword evidence="2" id="KW-1185">Reference proteome</keyword>